<dbReference type="SUPFAM" id="SSF82171">
    <property type="entry name" value="DPP6 N-terminal domain-like"/>
    <property type="match status" value="1"/>
</dbReference>
<dbReference type="InterPro" id="IPR001375">
    <property type="entry name" value="Peptidase_S9_cat"/>
</dbReference>
<evidence type="ECO:0000256" key="3">
    <source>
        <dbReference type="PROSITE-ProRule" id="PRU10141"/>
    </source>
</evidence>
<sequence length="1032" mass="112197">MTESLARKQASGRILARIGTTVAAKYRIDRILGVGGMGAVYAAKDRLGSGVAIKFLHEHFDNEPDVRALFEREAYLANEVGHPGAVPVVDDGIDDMGCAFLVMPLLEGETLRARWERAGKRLPIAEVGLIMAEVLDVLARAHTKGIVHRDIKPENLFITTQGNVRVLDFGIARRTDTEGTATLTGAMVGTPAFMPPEQALGNRDAIGPPSDCWAAGATIFSLLSGEMVHVSDHAGAQLVATATRPARSLAQVAPELARSIVRLVDKALAFDPADRWADAGAMRDALLEAFEIALGAPFQLHPGDSPTLVAAQSPSSPKAPKATPRPQGPPWALTETHGYTLGLPKHLVFSDDGQSLLFLRARPRDASQSLWEMDLATGETRELLRPEALHAGPATLSNEERARRERQRITAAGITSFQVTRDGQCVVLPLAGRIYAFDRGTGAVRELETGEGIALDPQLSPDGTLVAYVRDHDVHVLPLAGGEERRVTFGGTETCTHGLAEFIAQEELRRSRGFWWSPDGREILYEEADLSPVQRLTLSDPTHPEKAPELRAYPRAGTPNAIVRLAIATVSGDAPPRNVAWDTERYPYLATVTWSEHAPPTMYVLDRSQRQGLLLAFERHTGTTRTLVAEEDAAWLNVEHSVPRWLADGSGFLWSTERRGAWELEHRDASGTLQAIVAPAGFGYREVLALDSARRIAYVNACTDPIRAEIWAVPLQGAAYPIASCANGVVHAQFDGHARAYAYSEFTARAERSFGARTVDGTVHVTIPSVAENLPCAPQVEYTTVGEEGFHVAIVRPRDFDPRRRYPVLDAVYGGPYTNVVTADATAYVRHQWIADTTGAIVIAIDAHGTMWRGRDWERKLRGRVGEAPLEGHVTALRALCQLHPEMDAARVGIYGRSYGGYLSALAILRRPDVYKVAVAASPAVDWADYDTCYTERYLGMPPSPAYEAASLLTWAAQPPSPASPARPFLLVHGTVDDNVHFSNALKLAATMGKAGRPVEFVPLVGVAHMLDAADIAGPTWTRKAHFLRDHL</sequence>
<dbReference type="Gene3D" id="3.30.200.20">
    <property type="entry name" value="Phosphorylase Kinase, domain 1"/>
    <property type="match status" value="1"/>
</dbReference>
<dbReference type="Gene3D" id="2.140.10.30">
    <property type="entry name" value="Dipeptidylpeptidase IV, N-terminal domain"/>
    <property type="match status" value="1"/>
</dbReference>
<dbReference type="EMBL" id="CP089983">
    <property type="protein sequence ID" value="WXB00921.1"/>
    <property type="molecule type" value="Genomic_DNA"/>
</dbReference>
<keyword evidence="2 3" id="KW-0067">ATP-binding</keyword>
<dbReference type="PROSITE" id="PS00107">
    <property type="entry name" value="PROTEIN_KINASE_ATP"/>
    <property type="match status" value="1"/>
</dbReference>
<dbReference type="Gene3D" id="3.40.50.1820">
    <property type="entry name" value="alpha/beta hydrolase"/>
    <property type="match status" value="1"/>
</dbReference>
<dbReference type="PANTHER" id="PTHR11731">
    <property type="entry name" value="PROTEASE FAMILY S9B,C DIPEPTIDYL-PEPTIDASE IV-RELATED"/>
    <property type="match status" value="1"/>
</dbReference>
<dbReference type="InterPro" id="IPR050278">
    <property type="entry name" value="Serine_Prot_S9B/DPPIV"/>
</dbReference>
<dbReference type="SMART" id="SM00220">
    <property type="entry name" value="S_TKc"/>
    <property type="match status" value="1"/>
</dbReference>
<dbReference type="Gene3D" id="1.10.510.10">
    <property type="entry name" value="Transferase(Phosphotransferase) domain 1"/>
    <property type="match status" value="1"/>
</dbReference>
<evidence type="ECO:0000256" key="4">
    <source>
        <dbReference type="SAM" id="MobiDB-lite"/>
    </source>
</evidence>
<dbReference type="InterPro" id="IPR011009">
    <property type="entry name" value="Kinase-like_dom_sf"/>
</dbReference>
<dbReference type="InterPro" id="IPR029058">
    <property type="entry name" value="AB_hydrolase_fold"/>
</dbReference>
<feature type="binding site" evidence="3">
    <location>
        <position position="54"/>
    </location>
    <ligand>
        <name>ATP</name>
        <dbReference type="ChEBI" id="CHEBI:30616"/>
    </ligand>
</feature>
<reference evidence="6" key="1">
    <citation type="submission" date="2021-12" db="EMBL/GenBank/DDBJ databases">
        <title>Discovery of the Pendulisporaceae a myxobacterial family with distinct sporulation behavior and unique specialized metabolism.</title>
        <authorList>
            <person name="Garcia R."/>
            <person name="Popoff A."/>
            <person name="Bader C.D."/>
            <person name="Loehr J."/>
            <person name="Walesch S."/>
            <person name="Walt C."/>
            <person name="Boldt J."/>
            <person name="Bunk B."/>
            <person name="Haeckl F.J.F.P.J."/>
            <person name="Gunesch A.P."/>
            <person name="Birkelbach J."/>
            <person name="Nuebel U."/>
            <person name="Pietschmann T."/>
            <person name="Bach T."/>
            <person name="Mueller R."/>
        </authorList>
    </citation>
    <scope>NUCLEOTIDE SEQUENCE</scope>
    <source>
        <strain evidence="6">MSr11367</strain>
    </source>
</reference>
<evidence type="ECO:0000259" key="5">
    <source>
        <dbReference type="PROSITE" id="PS50011"/>
    </source>
</evidence>
<dbReference type="Pfam" id="PF00930">
    <property type="entry name" value="DPPIV_N"/>
    <property type="match status" value="1"/>
</dbReference>
<dbReference type="PROSITE" id="PS50011">
    <property type="entry name" value="PROTEIN_KINASE_DOM"/>
    <property type="match status" value="1"/>
</dbReference>
<feature type="domain" description="Protein kinase" evidence="5">
    <location>
        <begin position="26"/>
        <end position="287"/>
    </location>
</feature>
<dbReference type="CDD" id="cd14014">
    <property type="entry name" value="STKc_PknB_like"/>
    <property type="match status" value="1"/>
</dbReference>
<evidence type="ECO:0000313" key="6">
    <source>
        <dbReference type="EMBL" id="WXB00921.1"/>
    </source>
</evidence>
<evidence type="ECO:0000256" key="2">
    <source>
        <dbReference type="ARBA" id="ARBA00022840"/>
    </source>
</evidence>
<protein>
    <submittedName>
        <fullName evidence="6">DPP IV N-terminal domain-containing protein</fullName>
    </submittedName>
</protein>
<dbReference type="SUPFAM" id="SSF53474">
    <property type="entry name" value="alpha/beta-Hydrolases"/>
    <property type="match status" value="1"/>
</dbReference>
<evidence type="ECO:0000256" key="1">
    <source>
        <dbReference type="ARBA" id="ARBA00022741"/>
    </source>
</evidence>
<organism evidence="6 7">
    <name type="scientific">Pendulispora rubella</name>
    <dbReference type="NCBI Taxonomy" id="2741070"/>
    <lineage>
        <taxon>Bacteria</taxon>
        <taxon>Pseudomonadati</taxon>
        <taxon>Myxococcota</taxon>
        <taxon>Myxococcia</taxon>
        <taxon>Myxococcales</taxon>
        <taxon>Sorangiineae</taxon>
        <taxon>Pendulisporaceae</taxon>
        <taxon>Pendulispora</taxon>
    </lineage>
</organism>
<keyword evidence="7" id="KW-1185">Reference proteome</keyword>
<gene>
    <name evidence="6" type="ORF">LVJ94_28860</name>
</gene>
<dbReference type="SUPFAM" id="SSF56112">
    <property type="entry name" value="Protein kinase-like (PK-like)"/>
    <property type="match status" value="1"/>
</dbReference>
<evidence type="ECO:0000313" key="7">
    <source>
        <dbReference type="Proteomes" id="UP001374803"/>
    </source>
</evidence>
<feature type="compositionally biased region" description="Low complexity" evidence="4">
    <location>
        <begin position="310"/>
        <end position="324"/>
    </location>
</feature>
<dbReference type="Pfam" id="PF00069">
    <property type="entry name" value="Pkinase"/>
    <property type="match status" value="1"/>
</dbReference>
<dbReference type="RefSeq" id="WP_394830523.1">
    <property type="nucleotide sequence ID" value="NZ_CP089929.1"/>
</dbReference>
<dbReference type="InterPro" id="IPR002469">
    <property type="entry name" value="Peptidase_S9B_N"/>
</dbReference>
<dbReference type="InterPro" id="IPR017441">
    <property type="entry name" value="Protein_kinase_ATP_BS"/>
</dbReference>
<dbReference type="InterPro" id="IPR008271">
    <property type="entry name" value="Ser/Thr_kinase_AS"/>
</dbReference>
<proteinExistence type="predicted"/>
<feature type="region of interest" description="Disordered" evidence="4">
    <location>
        <begin position="305"/>
        <end position="335"/>
    </location>
</feature>
<dbReference type="PANTHER" id="PTHR11731:SF193">
    <property type="entry name" value="DIPEPTIDYL PEPTIDASE 9"/>
    <property type="match status" value="1"/>
</dbReference>
<dbReference type="InterPro" id="IPR000719">
    <property type="entry name" value="Prot_kinase_dom"/>
</dbReference>
<dbReference type="PROSITE" id="PS00108">
    <property type="entry name" value="PROTEIN_KINASE_ST"/>
    <property type="match status" value="1"/>
</dbReference>
<accession>A0ABZ2KQF8</accession>
<dbReference type="Proteomes" id="UP001374803">
    <property type="component" value="Chromosome"/>
</dbReference>
<dbReference type="Pfam" id="PF00326">
    <property type="entry name" value="Peptidase_S9"/>
    <property type="match status" value="1"/>
</dbReference>
<name>A0ABZ2KQF8_9BACT</name>
<keyword evidence="1 3" id="KW-0547">Nucleotide-binding</keyword>